<proteinExistence type="predicted"/>
<sequence>MEGLFQHHHNKDSIPPFFTISKSFDNKLSAKITLKKKKYRKPLADITNLFVNSLNQSPVISPAVCRPQSCSVFRSAHGEERSWVSIIEIQYSFALVLLGCKRAELLVISLIQT</sequence>
<keyword evidence="2" id="KW-1185">Reference proteome</keyword>
<organism evidence="1 2">
    <name type="scientific">Smallanthus sonchifolius</name>
    <dbReference type="NCBI Taxonomy" id="185202"/>
    <lineage>
        <taxon>Eukaryota</taxon>
        <taxon>Viridiplantae</taxon>
        <taxon>Streptophyta</taxon>
        <taxon>Embryophyta</taxon>
        <taxon>Tracheophyta</taxon>
        <taxon>Spermatophyta</taxon>
        <taxon>Magnoliopsida</taxon>
        <taxon>eudicotyledons</taxon>
        <taxon>Gunneridae</taxon>
        <taxon>Pentapetalae</taxon>
        <taxon>asterids</taxon>
        <taxon>campanulids</taxon>
        <taxon>Asterales</taxon>
        <taxon>Asteraceae</taxon>
        <taxon>Asteroideae</taxon>
        <taxon>Heliantheae alliance</taxon>
        <taxon>Millerieae</taxon>
        <taxon>Smallanthus</taxon>
    </lineage>
</organism>
<evidence type="ECO:0000313" key="1">
    <source>
        <dbReference type="EMBL" id="KAI3743014.1"/>
    </source>
</evidence>
<reference evidence="2" key="1">
    <citation type="journal article" date="2022" name="Mol. Ecol. Resour.">
        <title>The genomes of chicory, endive, great burdock and yacon provide insights into Asteraceae palaeo-polyploidization history and plant inulin production.</title>
        <authorList>
            <person name="Fan W."/>
            <person name="Wang S."/>
            <person name="Wang H."/>
            <person name="Wang A."/>
            <person name="Jiang F."/>
            <person name="Liu H."/>
            <person name="Zhao H."/>
            <person name="Xu D."/>
            <person name="Zhang Y."/>
        </authorList>
    </citation>
    <scope>NUCLEOTIDE SEQUENCE [LARGE SCALE GENOMIC DNA]</scope>
    <source>
        <strain evidence="2">cv. Yunnan</strain>
    </source>
</reference>
<dbReference type="Proteomes" id="UP001056120">
    <property type="component" value="Linkage Group LG20"/>
</dbReference>
<gene>
    <name evidence="1" type="ORF">L1987_60715</name>
</gene>
<comment type="caution">
    <text evidence="1">The sequence shown here is derived from an EMBL/GenBank/DDBJ whole genome shotgun (WGS) entry which is preliminary data.</text>
</comment>
<reference evidence="1 2" key="2">
    <citation type="journal article" date="2022" name="Mol. Ecol. Resour.">
        <title>The genomes of chicory, endive, great burdock and yacon provide insights into Asteraceae paleo-polyploidization history and plant inulin production.</title>
        <authorList>
            <person name="Fan W."/>
            <person name="Wang S."/>
            <person name="Wang H."/>
            <person name="Wang A."/>
            <person name="Jiang F."/>
            <person name="Liu H."/>
            <person name="Zhao H."/>
            <person name="Xu D."/>
            <person name="Zhang Y."/>
        </authorList>
    </citation>
    <scope>NUCLEOTIDE SEQUENCE [LARGE SCALE GENOMIC DNA]</scope>
    <source>
        <strain evidence="2">cv. Yunnan</strain>
        <tissue evidence="1">Leaves</tissue>
    </source>
</reference>
<accession>A0ACB9D8S6</accession>
<protein>
    <submittedName>
        <fullName evidence="1">Uncharacterized protein</fullName>
    </submittedName>
</protein>
<evidence type="ECO:0000313" key="2">
    <source>
        <dbReference type="Proteomes" id="UP001056120"/>
    </source>
</evidence>
<dbReference type="EMBL" id="CM042037">
    <property type="protein sequence ID" value="KAI3743014.1"/>
    <property type="molecule type" value="Genomic_DNA"/>
</dbReference>
<name>A0ACB9D8S6_9ASTR</name>